<proteinExistence type="predicted"/>
<name>A0AC34FE07_9BILA</name>
<dbReference type="WBParaSite" id="ES5_v2.g15596.t1">
    <property type="protein sequence ID" value="ES5_v2.g15596.t1"/>
    <property type="gene ID" value="ES5_v2.g15596"/>
</dbReference>
<organism evidence="1 2">
    <name type="scientific">Panagrolaimus sp. ES5</name>
    <dbReference type="NCBI Taxonomy" id="591445"/>
    <lineage>
        <taxon>Eukaryota</taxon>
        <taxon>Metazoa</taxon>
        <taxon>Ecdysozoa</taxon>
        <taxon>Nematoda</taxon>
        <taxon>Chromadorea</taxon>
        <taxon>Rhabditida</taxon>
        <taxon>Tylenchina</taxon>
        <taxon>Panagrolaimomorpha</taxon>
        <taxon>Panagrolaimoidea</taxon>
        <taxon>Panagrolaimidae</taxon>
        <taxon>Panagrolaimus</taxon>
    </lineage>
</organism>
<evidence type="ECO:0000313" key="1">
    <source>
        <dbReference type="Proteomes" id="UP000887579"/>
    </source>
</evidence>
<evidence type="ECO:0000313" key="2">
    <source>
        <dbReference type="WBParaSite" id="ES5_v2.g15596.t1"/>
    </source>
</evidence>
<protein>
    <submittedName>
        <fullName evidence="2">Uncharacterized protein</fullName>
    </submittedName>
</protein>
<dbReference type="Proteomes" id="UP000887579">
    <property type="component" value="Unplaced"/>
</dbReference>
<sequence>MAEKILDILKTEKLFTCYEALAKCTITEKNLPGLIKLLKSIVIRTEAYICTITSDNEDTALKMKENCDRFLKKLSFYNTQEILTLTEEFENLWKVVQQFYDIGHKSDIIEKHSHDVASAIDWFKKNSVELFTNEKQTHIKSIKETLQNTTENYYFIDKLPQFIYNTILFITNEALLSKWKRKMYIYDSGKKCCVAFYIEDNSFGKYYLDQYGNLYLSEIQFLQTLRKCYGFYDFTDADENLYNVKHLYDEDFLEIILETFQRLIENFDSFKKNLGVLNSSKINYHTPYSNIVAHIMVPFGVKLNPFPLEVYQKQINKLSKVREESFDDMDVVHEFEQNEQNVKNEFCSFMEAIMTCEKSNSHKFSNDFAAVYYFSKHYNSISETLQTNKDEFTKTNPLPLNLPKLNETNMKECATFYLKFLPDFVFNEKFCVKSFNTDPAKQDAVVKWQLFERGSIKGIKCTLRNNGSTFIGDLCAAKELFDFDNDSGVGSSVASSSRFGSDIETEIKFLSDF</sequence>
<accession>A0AC34FE07</accession>
<reference evidence="2" key="1">
    <citation type="submission" date="2022-11" db="UniProtKB">
        <authorList>
            <consortium name="WormBaseParasite"/>
        </authorList>
    </citation>
    <scope>IDENTIFICATION</scope>
</reference>